<accession>A0A1X1R7K1</accession>
<dbReference type="InterPro" id="IPR021213">
    <property type="entry name" value="DUF2567"/>
</dbReference>
<keyword evidence="1" id="KW-1133">Transmembrane helix</keyword>
<sequence length="189" mass="19185">MLVIGVQALVGALIGAKWAWLAPPIHGVIALTKSGERVHVPLGTEGDHFFVAAVLMLGMVTVSAVVAAAAAWQWRAHRGPQMVVALTLGSVAAAGAAAGVGAALVRLRYGVLDIAGAPVSPEHKLHYVTQAPAVFFGHSPAQIAATILLPSAAAALVYAVCAAACVREDLGGYPPQQRELAPLLPTVGG</sequence>
<evidence type="ECO:0008006" key="4">
    <source>
        <dbReference type="Google" id="ProtNLM"/>
    </source>
</evidence>
<evidence type="ECO:0000313" key="3">
    <source>
        <dbReference type="Proteomes" id="UP000193484"/>
    </source>
</evidence>
<keyword evidence="1" id="KW-0812">Transmembrane</keyword>
<keyword evidence="3" id="KW-1185">Reference proteome</keyword>
<reference evidence="2 3" key="1">
    <citation type="submission" date="2016-01" db="EMBL/GenBank/DDBJ databases">
        <title>The new phylogeny of the genus Mycobacterium.</title>
        <authorList>
            <person name="Tarcisio F."/>
            <person name="Conor M."/>
            <person name="Antonella G."/>
            <person name="Elisabetta G."/>
            <person name="Giulia F.S."/>
            <person name="Sara T."/>
            <person name="Anna F."/>
            <person name="Clotilde B."/>
            <person name="Roberto B."/>
            <person name="Veronica D.S."/>
            <person name="Fabio R."/>
            <person name="Monica P."/>
            <person name="Olivier J."/>
            <person name="Enrico T."/>
            <person name="Nicola S."/>
        </authorList>
    </citation>
    <scope>NUCLEOTIDE SEQUENCE [LARGE SCALE GENOMIC DNA]</scope>
    <source>
        <strain evidence="2 3">DSM 44179</strain>
    </source>
</reference>
<dbReference type="Pfam" id="PF10821">
    <property type="entry name" value="DUF2567"/>
    <property type="match status" value="1"/>
</dbReference>
<gene>
    <name evidence="2" type="ORF">AWC04_15420</name>
</gene>
<evidence type="ECO:0000313" key="2">
    <source>
        <dbReference type="EMBL" id="ORV00851.1"/>
    </source>
</evidence>
<proteinExistence type="predicted"/>
<evidence type="ECO:0000256" key="1">
    <source>
        <dbReference type="SAM" id="Phobius"/>
    </source>
</evidence>
<protein>
    <recommendedName>
        <fullName evidence="4">DUF2567 domain-containing protein</fullName>
    </recommendedName>
</protein>
<name>A0A1X1R7K1_MYCFA</name>
<comment type="caution">
    <text evidence="2">The sequence shown here is derived from an EMBL/GenBank/DDBJ whole genome shotgun (WGS) entry which is preliminary data.</text>
</comment>
<dbReference type="STRING" id="1793.AWC04_15420"/>
<organism evidence="2 3">
    <name type="scientific">Mycolicibacterium fallax</name>
    <name type="common">Mycobacterium fallax</name>
    <dbReference type="NCBI Taxonomy" id="1793"/>
    <lineage>
        <taxon>Bacteria</taxon>
        <taxon>Bacillati</taxon>
        <taxon>Actinomycetota</taxon>
        <taxon>Actinomycetes</taxon>
        <taxon>Mycobacteriales</taxon>
        <taxon>Mycobacteriaceae</taxon>
        <taxon>Mycolicibacterium</taxon>
    </lineage>
</organism>
<dbReference type="Proteomes" id="UP000193484">
    <property type="component" value="Unassembled WGS sequence"/>
</dbReference>
<feature type="transmembrane region" description="Helical" evidence="1">
    <location>
        <begin position="49"/>
        <end position="71"/>
    </location>
</feature>
<feature type="transmembrane region" description="Helical" evidence="1">
    <location>
        <begin position="143"/>
        <end position="166"/>
    </location>
</feature>
<feature type="transmembrane region" description="Helical" evidence="1">
    <location>
        <begin position="83"/>
        <end position="105"/>
    </location>
</feature>
<dbReference type="EMBL" id="LQOJ01000049">
    <property type="protein sequence ID" value="ORV00851.1"/>
    <property type="molecule type" value="Genomic_DNA"/>
</dbReference>
<keyword evidence="1" id="KW-0472">Membrane</keyword>
<dbReference type="AlphaFoldDB" id="A0A1X1R7K1"/>